<sequence>MRSHASRRRRTTTTLLAAGTALAATFTVAGCGSSGQGGTSADGTTTITFMETMAASTQKTTLEQLTSAFEKANPKIKVKLEVEPDYATLYAKETAAVSAGNAPTIGQVYPDWAATFAKSQVILPVSSFAGSSTPAQLSGFYAGVKNELYLPDGKLWLWPFNKSVEVMFDNPALLKAKGLSYPTTWDQFATVAQKVSGGGVTAISVDPGTASGPGAGTTWLETLDYAYGGAPFAKDGSPQFTAPTMVKALGYLAGLKKSGALALGTDYPGETALAAKKGAFDVSTSAGYYYEGQAVGGKFALGTQDLPAGPAGKANILTGTDLTMFASASKAQQNAAWKYMQYLTEPAQQATWAAGTGYLPVTAKALPDMSAYVSKNPWVTGAVSALQYAKSEPPYGWIEKSEGALAVAIQDVVDKGADPASALADAQRTAQAAKAAG</sequence>
<keyword evidence="3" id="KW-0813">Transport</keyword>
<feature type="signal peptide" evidence="5">
    <location>
        <begin position="1"/>
        <end position="23"/>
    </location>
</feature>
<protein>
    <submittedName>
        <fullName evidence="6">Extracellular solute-binding protein</fullName>
    </submittedName>
</protein>
<keyword evidence="4 5" id="KW-0732">Signal</keyword>
<evidence type="ECO:0000256" key="5">
    <source>
        <dbReference type="SAM" id="SignalP"/>
    </source>
</evidence>
<comment type="similarity">
    <text evidence="2">Belongs to the bacterial solute-binding protein 1 family.</text>
</comment>
<dbReference type="SUPFAM" id="SSF53850">
    <property type="entry name" value="Periplasmic binding protein-like II"/>
    <property type="match status" value="1"/>
</dbReference>
<dbReference type="PANTHER" id="PTHR43649:SF31">
    <property type="entry name" value="SN-GLYCEROL-3-PHOSPHATE-BINDING PERIPLASMIC PROTEIN UGPB"/>
    <property type="match status" value="1"/>
</dbReference>
<dbReference type="PROSITE" id="PS51257">
    <property type="entry name" value="PROKAR_LIPOPROTEIN"/>
    <property type="match status" value="1"/>
</dbReference>
<proteinExistence type="inferred from homology"/>
<dbReference type="InterPro" id="IPR050490">
    <property type="entry name" value="Bact_solute-bd_prot1"/>
</dbReference>
<dbReference type="InterPro" id="IPR006059">
    <property type="entry name" value="SBP"/>
</dbReference>
<evidence type="ECO:0000256" key="3">
    <source>
        <dbReference type="ARBA" id="ARBA00022448"/>
    </source>
</evidence>
<keyword evidence="7" id="KW-1185">Reference proteome</keyword>
<dbReference type="RefSeq" id="WP_222978362.1">
    <property type="nucleotide sequence ID" value="NZ_JAINVZ010000009.1"/>
</dbReference>
<dbReference type="Proteomes" id="UP001198565">
    <property type="component" value="Unassembled WGS sequence"/>
</dbReference>
<comment type="subcellular location">
    <subcellularLocation>
        <location evidence="1">Cell envelope</location>
    </subcellularLocation>
</comment>
<evidence type="ECO:0000313" key="7">
    <source>
        <dbReference type="Proteomes" id="UP001198565"/>
    </source>
</evidence>
<comment type="caution">
    <text evidence="6">The sequence shown here is derived from an EMBL/GenBank/DDBJ whole genome shotgun (WGS) entry which is preliminary data.</text>
</comment>
<dbReference type="Gene3D" id="3.40.190.10">
    <property type="entry name" value="Periplasmic binding protein-like II"/>
    <property type="match status" value="2"/>
</dbReference>
<name>A0ABS7QUA4_9ACTN</name>
<accession>A0ABS7QUA4</accession>
<feature type="chain" id="PRO_5046819238" evidence="5">
    <location>
        <begin position="24"/>
        <end position="437"/>
    </location>
</feature>
<organism evidence="6 7">
    <name type="scientific">Streptantibioticus parmotrematis</name>
    <dbReference type="NCBI Taxonomy" id="2873249"/>
    <lineage>
        <taxon>Bacteria</taxon>
        <taxon>Bacillati</taxon>
        <taxon>Actinomycetota</taxon>
        <taxon>Actinomycetes</taxon>
        <taxon>Kitasatosporales</taxon>
        <taxon>Streptomycetaceae</taxon>
        <taxon>Streptantibioticus</taxon>
    </lineage>
</organism>
<dbReference type="PANTHER" id="PTHR43649">
    <property type="entry name" value="ARABINOSE-BINDING PROTEIN-RELATED"/>
    <property type="match status" value="1"/>
</dbReference>
<evidence type="ECO:0000256" key="2">
    <source>
        <dbReference type="ARBA" id="ARBA00008520"/>
    </source>
</evidence>
<evidence type="ECO:0000256" key="1">
    <source>
        <dbReference type="ARBA" id="ARBA00004196"/>
    </source>
</evidence>
<gene>
    <name evidence="6" type="ORF">K7472_15665</name>
</gene>
<evidence type="ECO:0000313" key="6">
    <source>
        <dbReference type="EMBL" id="MBY8886291.1"/>
    </source>
</evidence>
<dbReference type="Pfam" id="PF13416">
    <property type="entry name" value="SBP_bac_8"/>
    <property type="match status" value="1"/>
</dbReference>
<reference evidence="6 7" key="1">
    <citation type="submission" date="2021-08" db="EMBL/GenBank/DDBJ databases">
        <title>Streptomyces sp. PTM05 isolated from lichen.</title>
        <authorList>
            <person name="Somphong A."/>
            <person name="Phongsopitanun W."/>
            <person name="Tanasupawat S."/>
        </authorList>
    </citation>
    <scope>NUCLEOTIDE SEQUENCE [LARGE SCALE GENOMIC DNA]</scope>
    <source>
        <strain evidence="6 7">Ptm05</strain>
    </source>
</reference>
<dbReference type="EMBL" id="JAINVZ010000009">
    <property type="protein sequence ID" value="MBY8886291.1"/>
    <property type="molecule type" value="Genomic_DNA"/>
</dbReference>
<evidence type="ECO:0000256" key="4">
    <source>
        <dbReference type="ARBA" id="ARBA00022729"/>
    </source>
</evidence>